<comment type="caution">
    <text evidence="1">The sequence shown here is derived from an EMBL/GenBank/DDBJ whole genome shotgun (WGS) entry which is preliminary data.</text>
</comment>
<organism evidence="1 2">
    <name type="scientific">Propioniciclava flava</name>
    <dbReference type="NCBI Taxonomy" id="2072026"/>
    <lineage>
        <taxon>Bacteria</taxon>
        <taxon>Bacillati</taxon>
        <taxon>Actinomycetota</taxon>
        <taxon>Actinomycetes</taxon>
        <taxon>Propionibacteriales</taxon>
        <taxon>Propionibacteriaceae</taxon>
        <taxon>Propioniciclava</taxon>
    </lineage>
</organism>
<gene>
    <name evidence="1" type="ORF">C1706_06460</name>
</gene>
<keyword evidence="2" id="KW-1185">Reference proteome</keyword>
<sequence length="160" mass="16882">MLPLFIGLPVLALIIGVSAYFISQPPTPTSPAPGASSTLSPHSTREPLADAVPLMETLPTAIGGWGYTPVSERQGFFDRPNDNYIVLATSVESTAQESAEILSDPVFVADNAIVCGKAFDGIMCLVETPHHGNINLVGSEAKPGLEELQKLAIDLLTALR</sequence>
<dbReference type="Proteomes" id="UP000290624">
    <property type="component" value="Unassembled WGS sequence"/>
</dbReference>
<dbReference type="AlphaFoldDB" id="A0A4Q2EGU4"/>
<evidence type="ECO:0000313" key="2">
    <source>
        <dbReference type="Proteomes" id="UP000290624"/>
    </source>
</evidence>
<reference evidence="1 2" key="1">
    <citation type="submission" date="2018-01" db="EMBL/GenBank/DDBJ databases">
        <title>Lactibacter flavus gen. nov., sp. nov., a novel bacterium of the family Propionibacteriaceae isolated from raw milk and dairy products.</title>
        <authorList>
            <person name="Wenning M."/>
            <person name="Breitenwieser F."/>
            <person name="Huptas C."/>
            <person name="von Neubeck M."/>
            <person name="Busse H.-J."/>
            <person name="Scherer S."/>
        </authorList>
    </citation>
    <scope>NUCLEOTIDE SEQUENCE [LARGE SCALE GENOMIC DNA]</scope>
    <source>
        <strain evidence="1 2">VG341</strain>
    </source>
</reference>
<protein>
    <submittedName>
        <fullName evidence="1">Uncharacterized protein</fullName>
    </submittedName>
</protein>
<name>A0A4Q2EGU4_9ACTN</name>
<proteinExistence type="predicted"/>
<dbReference type="EMBL" id="PPCV01000003">
    <property type="protein sequence ID" value="RXW32777.1"/>
    <property type="molecule type" value="Genomic_DNA"/>
</dbReference>
<accession>A0A4Q2EGU4</accession>
<evidence type="ECO:0000313" key="1">
    <source>
        <dbReference type="EMBL" id="RXW32777.1"/>
    </source>
</evidence>